<dbReference type="GO" id="GO:0000155">
    <property type="term" value="F:phosphorelay sensor kinase activity"/>
    <property type="evidence" value="ECO:0007669"/>
    <property type="project" value="InterPro"/>
</dbReference>
<comment type="catalytic activity">
    <reaction evidence="1">
        <text>ATP + protein L-histidine = ADP + protein N-phospho-L-histidine.</text>
        <dbReference type="EC" id="2.7.13.3"/>
    </reaction>
</comment>
<dbReference type="EC" id="2.7.13.3" evidence="2"/>
<dbReference type="Gene3D" id="1.10.287.130">
    <property type="match status" value="1"/>
</dbReference>
<keyword evidence="4" id="KW-0902">Two-component regulatory system</keyword>
<evidence type="ECO:0000256" key="4">
    <source>
        <dbReference type="ARBA" id="ARBA00023012"/>
    </source>
</evidence>
<dbReference type="PANTHER" id="PTHR45339">
    <property type="entry name" value="HYBRID SIGNAL TRANSDUCTION HISTIDINE KINASE J"/>
    <property type="match status" value="1"/>
</dbReference>
<dbReference type="Pfam" id="PF00072">
    <property type="entry name" value="Response_reg"/>
    <property type="match status" value="1"/>
</dbReference>
<evidence type="ECO:0000259" key="7">
    <source>
        <dbReference type="PROSITE" id="PS50109"/>
    </source>
</evidence>
<feature type="coiled-coil region" evidence="6">
    <location>
        <begin position="176"/>
        <end position="210"/>
    </location>
</feature>
<evidence type="ECO:0000256" key="5">
    <source>
        <dbReference type="PROSITE-ProRule" id="PRU00169"/>
    </source>
</evidence>
<dbReference type="SUPFAM" id="SSF55874">
    <property type="entry name" value="ATPase domain of HSP90 chaperone/DNA topoisomerase II/histidine kinase"/>
    <property type="match status" value="1"/>
</dbReference>
<gene>
    <name evidence="9" type="ORF">MARGE09_P0313</name>
</gene>
<keyword evidence="6" id="KW-0175">Coiled coil</keyword>
<dbReference type="KEGG" id="marq:MARGE09_P0313"/>
<name>A0AAN1WEH1_9GAMM</name>
<dbReference type="Proteomes" id="UP001320119">
    <property type="component" value="Chromosome"/>
</dbReference>
<dbReference type="AlphaFoldDB" id="A0AAN1WEH1"/>
<dbReference type="Gene3D" id="3.30.565.10">
    <property type="entry name" value="Histidine kinase-like ATPase, C-terminal domain"/>
    <property type="match status" value="1"/>
</dbReference>
<evidence type="ECO:0000259" key="8">
    <source>
        <dbReference type="PROSITE" id="PS50110"/>
    </source>
</evidence>
<dbReference type="PANTHER" id="PTHR45339:SF1">
    <property type="entry name" value="HYBRID SIGNAL TRANSDUCTION HISTIDINE KINASE J"/>
    <property type="match status" value="1"/>
</dbReference>
<organism evidence="9 10">
    <name type="scientific">Marinagarivorans cellulosilyticus</name>
    <dbReference type="NCBI Taxonomy" id="2721545"/>
    <lineage>
        <taxon>Bacteria</taxon>
        <taxon>Pseudomonadati</taxon>
        <taxon>Pseudomonadota</taxon>
        <taxon>Gammaproteobacteria</taxon>
        <taxon>Cellvibrionales</taxon>
        <taxon>Cellvibrionaceae</taxon>
        <taxon>Marinagarivorans</taxon>
    </lineage>
</organism>
<protein>
    <recommendedName>
        <fullName evidence="2">histidine kinase</fullName>
        <ecNumber evidence="2">2.7.13.3</ecNumber>
    </recommendedName>
</protein>
<dbReference type="CDD" id="cd16922">
    <property type="entry name" value="HATPase_EvgS-ArcB-TorS-like"/>
    <property type="match status" value="1"/>
</dbReference>
<dbReference type="SMART" id="SM00387">
    <property type="entry name" value="HATPase_c"/>
    <property type="match status" value="1"/>
</dbReference>
<dbReference type="InterPro" id="IPR003018">
    <property type="entry name" value="GAF"/>
</dbReference>
<dbReference type="SUPFAM" id="SSF52172">
    <property type="entry name" value="CheY-like"/>
    <property type="match status" value="1"/>
</dbReference>
<reference evidence="9 10" key="1">
    <citation type="journal article" date="2022" name="IScience">
        <title>An ultrasensitive nanofiber-based assay for enzymatic hydrolysis and deep-sea microbial degradation of cellulose.</title>
        <authorList>
            <person name="Tsudome M."/>
            <person name="Tachioka M."/>
            <person name="Miyazaki M."/>
            <person name="Uchimura K."/>
            <person name="Tsuda M."/>
            <person name="Takaki Y."/>
            <person name="Deguchi S."/>
        </authorList>
    </citation>
    <scope>NUCLEOTIDE SEQUENCE [LARGE SCALE GENOMIC DNA]</scope>
    <source>
        <strain evidence="9 10">GE09</strain>
    </source>
</reference>
<dbReference type="InterPro" id="IPR036097">
    <property type="entry name" value="HisK_dim/P_sf"/>
</dbReference>
<dbReference type="PROSITE" id="PS50109">
    <property type="entry name" value="HIS_KIN"/>
    <property type="match status" value="1"/>
</dbReference>
<dbReference type="CDD" id="cd17546">
    <property type="entry name" value="REC_hyHK_CKI1_RcsC-like"/>
    <property type="match status" value="1"/>
</dbReference>
<dbReference type="SUPFAM" id="SSF55781">
    <property type="entry name" value="GAF domain-like"/>
    <property type="match status" value="1"/>
</dbReference>
<keyword evidence="9" id="KW-0808">Transferase</keyword>
<accession>A0AAN1WEH1</accession>
<dbReference type="SMART" id="SM00065">
    <property type="entry name" value="GAF"/>
    <property type="match status" value="1"/>
</dbReference>
<dbReference type="EMBL" id="AP023086">
    <property type="protein sequence ID" value="BCD96114.1"/>
    <property type="molecule type" value="Genomic_DNA"/>
</dbReference>
<dbReference type="SMART" id="SM00388">
    <property type="entry name" value="HisKA"/>
    <property type="match status" value="1"/>
</dbReference>
<dbReference type="Pfam" id="PF02518">
    <property type="entry name" value="HATPase_c"/>
    <property type="match status" value="1"/>
</dbReference>
<dbReference type="SMART" id="SM00448">
    <property type="entry name" value="REC"/>
    <property type="match status" value="1"/>
</dbReference>
<dbReference type="PROSITE" id="PS50110">
    <property type="entry name" value="RESPONSE_REGULATORY"/>
    <property type="match status" value="1"/>
</dbReference>
<keyword evidence="9" id="KW-0418">Kinase</keyword>
<dbReference type="InterPro" id="IPR003594">
    <property type="entry name" value="HATPase_dom"/>
</dbReference>
<keyword evidence="10" id="KW-1185">Reference proteome</keyword>
<feature type="domain" description="Response regulatory" evidence="8">
    <location>
        <begin position="589"/>
        <end position="706"/>
    </location>
</feature>
<dbReference type="RefSeq" id="WP_236985623.1">
    <property type="nucleotide sequence ID" value="NZ_AP023086.1"/>
</dbReference>
<evidence type="ECO:0000256" key="3">
    <source>
        <dbReference type="ARBA" id="ARBA00022553"/>
    </source>
</evidence>
<evidence type="ECO:0000256" key="2">
    <source>
        <dbReference type="ARBA" id="ARBA00012438"/>
    </source>
</evidence>
<dbReference type="InterPro" id="IPR005467">
    <property type="entry name" value="His_kinase_dom"/>
</dbReference>
<evidence type="ECO:0000256" key="6">
    <source>
        <dbReference type="SAM" id="Coils"/>
    </source>
</evidence>
<dbReference type="InterPro" id="IPR036890">
    <property type="entry name" value="HATPase_C_sf"/>
</dbReference>
<dbReference type="Gene3D" id="3.40.50.2300">
    <property type="match status" value="1"/>
</dbReference>
<dbReference type="InterPro" id="IPR003661">
    <property type="entry name" value="HisK_dim/P_dom"/>
</dbReference>
<dbReference type="PRINTS" id="PR00344">
    <property type="entry name" value="BCTRLSENSOR"/>
</dbReference>
<evidence type="ECO:0000313" key="10">
    <source>
        <dbReference type="Proteomes" id="UP001320119"/>
    </source>
</evidence>
<dbReference type="Pfam" id="PF00512">
    <property type="entry name" value="HisKA"/>
    <property type="match status" value="1"/>
</dbReference>
<dbReference type="InterPro" id="IPR001789">
    <property type="entry name" value="Sig_transdc_resp-reg_receiver"/>
</dbReference>
<keyword evidence="3 5" id="KW-0597">Phosphoprotein</keyword>
<dbReference type="SUPFAM" id="SSF47384">
    <property type="entry name" value="Homodimeric domain of signal transducing histidine kinase"/>
    <property type="match status" value="1"/>
</dbReference>
<evidence type="ECO:0000313" key="9">
    <source>
        <dbReference type="EMBL" id="BCD96114.1"/>
    </source>
</evidence>
<feature type="modified residue" description="4-aspartylphosphate" evidence="5">
    <location>
        <position position="640"/>
    </location>
</feature>
<sequence length="713" mass="77457">MANHTPTHEAISGASVIDSDKQHFSSTLVRILEQVETLRGNSFIERITPLLAETIQADYTFVGLVDASFTRADSLCLCEGTRIIDNIQYALLGTPCQGVVEQNLCIHTSGVCDAFPEDNMLAELGVQGYIGAPLFAPDGGVFGLIVALFKKPIAHPEPVQTLFSVFSGRIAAEIVGAQAQRSLEAELEKSKKLQEQYQLLARQERDARHRAQKANRVKSAFVANMSHEVKTPMNAMLAFCQMLLKSELNQSQRLQVQSMLDAGQQLMTMLNDVLELSRLEDGIVELPEQDVLSHQLLDDVVEQAASQLQQKPIKFGYSIAPTVPPKLLMAEHHVQKVVVNLLSNALKFTQKGEIHVQMDFTLGEQDVGSLTITVADTGVGIDQQFIGDIFEPFTQQNVSNTRAYGGAGLGLHLAYRLVKTMGGTIDVESVLGQGSVFTLSLPVVLSDAPAARASNVEAAIGLVSLQGDALITENALRFLGVAIHRIDNRVPLSLQLGQTPIAGLVIDASCDLAESGQLAHWLAEAGSEKLPVAVVASKDVVHIASVREQLVNVTCVQAPVLMHEWLDVVEGLAGKSNASQSVNGKAGERILLVEDNRLNQEIALCILEDAGYRVDVANNGQEAVDTMESSPDVYQLVLMDIQMPVMDGLEATRIIRGRLRSHVPIVAVTAGIAVQDRQQCDEVGMDDFIPKPIDEDFVLQKVRYYMSGAHQTQ</sequence>
<dbReference type="InterPro" id="IPR011006">
    <property type="entry name" value="CheY-like_superfamily"/>
</dbReference>
<feature type="domain" description="Histidine kinase" evidence="7">
    <location>
        <begin position="224"/>
        <end position="445"/>
    </location>
</feature>
<evidence type="ECO:0000256" key="1">
    <source>
        <dbReference type="ARBA" id="ARBA00000085"/>
    </source>
</evidence>
<dbReference type="InterPro" id="IPR004358">
    <property type="entry name" value="Sig_transdc_His_kin-like_C"/>
</dbReference>
<dbReference type="CDD" id="cd00082">
    <property type="entry name" value="HisKA"/>
    <property type="match status" value="1"/>
</dbReference>
<proteinExistence type="predicted"/>